<protein>
    <recommendedName>
        <fullName evidence="4 9">Dihydropteroate synthase</fullName>
        <shortName evidence="9">DHPS</shortName>
        <ecNumber evidence="4 9">2.5.1.15</ecNumber>
    </recommendedName>
    <alternativeName>
        <fullName evidence="9">Dihydropteroate pyrophosphorylase</fullName>
    </alternativeName>
</protein>
<evidence type="ECO:0000256" key="4">
    <source>
        <dbReference type="ARBA" id="ARBA00012458"/>
    </source>
</evidence>
<dbReference type="PROSITE" id="PS00793">
    <property type="entry name" value="DHPS_2"/>
    <property type="match status" value="1"/>
</dbReference>
<evidence type="ECO:0000256" key="9">
    <source>
        <dbReference type="RuleBase" id="RU361205"/>
    </source>
</evidence>
<evidence type="ECO:0000256" key="1">
    <source>
        <dbReference type="ARBA" id="ARBA00000012"/>
    </source>
</evidence>
<evidence type="ECO:0000256" key="8">
    <source>
        <dbReference type="ARBA" id="ARBA00022909"/>
    </source>
</evidence>
<comment type="function">
    <text evidence="9">Catalyzes the condensation of para-aminobenzoate (pABA) with 6-hydroxymethyl-7,8-dihydropterin diphosphate (DHPt-PP) to form 7,8-dihydropteroate (H2Pte), the immediate precursor of folate derivatives.</text>
</comment>
<comment type="cofactor">
    <cofactor evidence="2 9">
        <name>Mg(2+)</name>
        <dbReference type="ChEBI" id="CHEBI:18420"/>
    </cofactor>
</comment>
<name>A0ABQ6B1R8_9BRAD</name>
<feature type="domain" description="Pterin-binding" evidence="11">
    <location>
        <begin position="39"/>
        <end position="287"/>
    </location>
</feature>
<dbReference type="PANTHER" id="PTHR20941:SF1">
    <property type="entry name" value="FOLIC ACID SYNTHESIS PROTEIN FOL1"/>
    <property type="match status" value="1"/>
</dbReference>
<sequence>MRLDLTSPTAQSDRMSALPSHPAPSNAAWLRTLLARPVPAVMGVLNVTPDSFSDGGQFIAPDEARARARTMIADGADIIDVGAESTRPYKGARPVTAEEELRRLKPVLADIVALGVPVSIDSMKSEVVAFALDQGVAIANDVWGLQRDAGMAAVVAARKVPVIVMHNRDSVDPAIDIMQDMIAFFQRSLDIATKAGIAQDHIVLDPGIGFGKTPEQSMTALAHLNELSAFGLPVLVGASRKRFIASVSPSEPQQRLGGSIAAHLIAAQRGARIIRTHDVAETLQALRVATAIESKP</sequence>
<comment type="caution">
    <text evidence="12">The sequence shown here is derived from an EMBL/GenBank/DDBJ whole genome shotgun (WGS) entry which is preliminary data.</text>
</comment>
<dbReference type="PANTHER" id="PTHR20941">
    <property type="entry name" value="FOLATE SYNTHESIS PROTEINS"/>
    <property type="match status" value="1"/>
</dbReference>
<dbReference type="NCBIfam" id="TIGR01496">
    <property type="entry name" value="DHPS"/>
    <property type="match status" value="1"/>
</dbReference>
<keyword evidence="7 9" id="KW-0460">Magnesium</keyword>
<dbReference type="InterPro" id="IPR006390">
    <property type="entry name" value="DHP_synth_dom"/>
</dbReference>
<feature type="region of interest" description="Disordered" evidence="10">
    <location>
        <begin position="1"/>
        <end position="23"/>
    </location>
</feature>
<dbReference type="InterPro" id="IPR045031">
    <property type="entry name" value="DHP_synth-like"/>
</dbReference>
<feature type="compositionally biased region" description="Polar residues" evidence="10">
    <location>
        <begin position="1"/>
        <end position="14"/>
    </location>
</feature>
<evidence type="ECO:0000256" key="5">
    <source>
        <dbReference type="ARBA" id="ARBA00022679"/>
    </source>
</evidence>
<keyword evidence="5 9" id="KW-0808">Transferase</keyword>
<evidence type="ECO:0000259" key="11">
    <source>
        <dbReference type="PROSITE" id="PS50972"/>
    </source>
</evidence>
<reference evidence="13" key="1">
    <citation type="journal article" date="2019" name="Int. J. Syst. Evol. Microbiol.">
        <title>The Global Catalogue of Microorganisms (GCM) 10K type strain sequencing project: providing services to taxonomists for standard genome sequencing and annotation.</title>
        <authorList>
            <consortium name="The Broad Institute Genomics Platform"/>
            <consortium name="The Broad Institute Genome Sequencing Center for Infectious Disease"/>
            <person name="Wu L."/>
            <person name="Ma J."/>
        </authorList>
    </citation>
    <scope>NUCLEOTIDE SEQUENCE [LARGE SCALE GENOMIC DNA]</scope>
    <source>
        <strain evidence="13">NBRC 102520</strain>
    </source>
</reference>
<evidence type="ECO:0000313" key="12">
    <source>
        <dbReference type="EMBL" id="GLR86830.1"/>
    </source>
</evidence>
<dbReference type="EC" id="2.5.1.15" evidence="4 9"/>
<dbReference type="InterPro" id="IPR000489">
    <property type="entry name" value="Pterin-binding_dom"/>
</dbReference>
<organism evidence="12 13">
    <name type="scientific">Bradyrhizobium iriomotense</name>
    <dbReference type="NCBI Taxonomy" id="441950"/>
    <lineage>
        <taxon>Bacteria</taxon>
        <taxon>Pseudomonadati</taxon>
        <taxon>Pseudomonadota</taxon>
        <taxon>Alphaproteobacteria</taxon>
        <taxon>Hyphomicrobiales</taxon>
        <taxon>Nitrobacteraceae</taxon>
        <taxon>Bradyrhizobium</taxon>
    </lineage>
</organism>
<dbReference type="Gene3D" id="3.20.20.20">
    <property type="entry name" value="Dihydropteroate synthase-like"/>
    <property type="match status" value="1"/>
</dbReference>
<dbReference type="CDD" id="cd00739">
    <property type="entry name" value="DHPS"/>
    <property type="match status" value="1"/>
</dbReference>
<evidence type="ECO:0000256" key="3">
    <source>
        <dbReference type="ARBA" id="ARBA00004763"/>
    </source>
</evidence>
<dbReference type="PROSITE" id="PS50972">
    <property type="entry name" value="PTERIN_BINDING"/>
    <property type="match status" value="1"/>
</dbReference>
<evidence type="ECO:0000256" key="2">
    <source>
        <dbReference type="ARBA" id="ARBA00001946"/>
    </source>
</evidence>
<evidence type="ECO:0000313" key="13">
    <source>
        <dbReference type="Proteomes" id="UP001156905"/>
    </source>
</evidence>
<comment type="similarity">
    <text evidence="9">Belongs to the DHPS family.</text>
</comment>
<dbReference type="PROSITE" id="PS00792">
    <property type="entry name" value="DHPS_1"/>
    <property type="match status" value="1"/>
</dbReference>
<dbReference type="SUPFAM" id="SSF51717">
    <property type="entry name" value="Dihydropteroate synthetase-like"/>
    <property type="match status" value="1"/>
</dbReference>
<dbReference type="InterPro" id="IPR011005">
    <property type="entry name" value="Dihydropteroate_synth-like_sf"/>
</dbReference>
<evidence type="ECO:0000256" key="6">
    <source>
        <dbReference type="ARBA" id="ARBA00022723"/>
    </source>
</evidence>
<keyword evidence="8 9" id="KW-0289">Folate biosynthesis</keyword>
<accession>A0ABQ6B1R8</accession>
<gene>
    <name evidence="12" type="ORF">GCM10007857_35410</name>
</gene>
<proteinExistence type="inferred from homology"/>
<comment type="pathway">
    <text evidence="3 9">Cofactor biosynthesis; tetrahydrofolate biosynthesis; 7,8-dihydrofolate from 2-amino-4-hydroxy-6-hydroxymethyl-7,8-dihydropteridine diphosphate and 4-aminobenzoate: step 1/2.</text>
</comment>
<dbReference type="Proteomes" id="UP001156905">
    <property type="component" value="Unassembled WGS sequence"/>
</dbReference>
<evidence type="ECO:0000256" key="10">
    <source>
        <dbReference type="SAM" id="MobiDB-lite"/>
    </source>
</evidence>
<dbReference type="Pfam" id="PF00809">
    <property type="entry name" value="Pterin_bind"/>
    <property type="match status" value="1"/>
</dbReference>
<keyword evidence="6 9" id="KW-0479">Metal-binding</keyword>
<comment type="catalytic activity">
    <reaction evidence="1">
        <text>(7,8-dihydropterin-6-yl)methyl diphosphate + 4-aminobenzoate = 7,8-dihydropteroate + diphosphate</text>
        <dbReference type="Rhea" id="RHEA:19949"/>
        <dbReference type="ChEBI" id="CHEBI:17836"/>
        <dbReference type="ChEBI" id="CHEBI:17839"/>
        <dbReference type="ChEBI" id="CHEBI:33019"/>
        <dbReference type="ChEBI" id="CHEBI:72950"/>
        <dbReference type="EC" id="2.5.1.15"/>
    </reaction>
</comment>
<evidence type="ECO:0000256" key="7">
    <source>
        <dbReference type="ARBA" id="ARBA00022842"/>
    </source>
</evidence>
<keyword evidence="13" id="KW-1185">Reference proteome</keyword>
<dbReference type="EMBL" id="BSOW01000011">
    <property type="protein sequence ID" value="GLR86830.1"/>
    <property type="molecule type" value="Genomic_DNA"/>
</dbReference>